<dbReference type="GO" id="GO:0003677">
    <property type="term" value="F:DNA binding"/>
    <property type="evidence" value="ECO:0007669"/>
    <property type="project" value="UniProtKB-KW"/>
</dbReference>
<dbReference type="InterPro" id="IPR010994">
    <property type="entry name" value="RuvA_2-like"/>
</dbReference>
<evidence type="ECO:0000256" key="3">
    <source>
        <dbReference type="ARBA" id="ARBA00023125"/>
    </source>
</evidence>
<organism evidence="6">
    <name type="scientific">mine drainage metagenome</name>
    <dbReference type="NCBI Taxonomy" id="410659"/>
    <lineage>
        <taxon>unclassified sequences</taxon>
        <taxon>metagenomes</taxon>
        <taxon>ecological metagenomes</taxon>
    </lineage>
</organism>
<reference evidence="6" key="1">
    <citation type="submission" date="2013-08" db="EMBL/GenBank/DDBJ databases">
        <authorList>
            <person name="Mendez C."/>
            <person name="Richter M."/>
            <person name="Ferrer M."/>
            <person name="Sanchez J."/>
        </authorList>
    </citation>
    <scope>NUCLEOTIDE SEQUENCE</scope>
</reference>
<dbReference type="GO" id="GO:0006310">
    <property type="term" value="P:DNA recombination"/>
    <property type="evidence" value="ECO:0007669"/>
    <property type="project" value="InterPro"/>
</dbReference>
<dbReference type="GO" id="GO:0005524">
    <property type="term" value="F:ATP binding"/>
    <property type="evidence" value="ECO:0007669"/>
    <property type="project" value="InterPro"/>
</dbReference>
<dbReference type="SUPFAM" id="SSF50249">
    <property type="entry name" value="Nucleic acid-binding proteins"/>
    <property type="match status" value="1"/>
</dbReference>
<protein>
    <submittedName>
        <fullName evidence="6">Holliday junction DNA helicase RuvA</fullName>
    </submittedName>
</protein>
<comment type="caution">
    <text evidence="6">The sequence shown here is derived from an EMBL/GenBank/DDBJ whole genome shotgun (WGS) entry which is preliminary data.</text>
</comment>
<feature type="domain" description="DNA helicase Holliday junction RuvA type" evidence="5">
    <location>
        <begin position="1"/>
        <end position="63"/>
    </location>
</feature>
<dbReference type="GO" id="GO:0006281">
    <property type="term" value="P:DNA repair"/>
    <property type="evidence" value="ECO:0007669"/>
    <property type="project" value="UniProtKB-KW"/>
</dbReference>
<evidence type="ECO:0000313" key="6">
    <source>
        <dbReference type="EMBL" id="EQD62848.1"/>
    </source>
</evidence>
<keyword evidence="6" id="KW-0347">Helicase</keyword>
<keyword evidence="6" id="KW-0067">ATP-binding</keyword>
<evidence type="ECO:0000256" key="1">
    <source>
        <dbReference type="ARBA" id="ARBA00022490"/>
    </source>
</evidence>
<feature type="non-terminal residue" evidence="6">
    <location>
        <position position="133"/>
    </location>
</feature>
<dbReference type="SUPFAM" id="SSF47781">
    <property type="entry name" value="RuvA domain 2-like"/>
    <property type="match status" value="1"/>
</dbReference>
<keyword evidence="4" id="KW-0234">DNA repair</keyword>
<evidence type="ECO:0000256" key="4">
    <source>
        <dbReference type="ARBA" id="ARBA00023204"/>
    </source>
</evidence>
<keyword evidence="3" id="KW-0238">DNA-binding</keyword>
<gene>
    <name evidence="6" type="ORF">B1B_07084</name>
</gene>
<evidence type="ECO:0000259" key="5">
    <source>
        <dbReference type="Pfam" id="PF01330"/>
    </source>
</evidence>
<evidence type="ECO:0000256" key="2">
    <source>
        <dbReference type="ARBA" id="ARBA00022763"/>
    </source>
</evidence>
<dbReference type="NCBIfam" id="TIGR00084">
    <property type="entry name" value="ruvA"/>
    <property type="match status" value="1"/>
</dbReference>
<dbReference type="GO" id="GO:0009378">
    <property type="term" value="F:four-way junction helicase activity"/>
    <property type="evidence" value="ECO:0007669"/>
    <property type="project" value="InterPro"/>
</dbReference>
<dbReference type="InterPro" id="IPR012340">
    <property type="entry name" value="NA-bd_OB-fold"/>
</dbReference>
<keyword evidence="2" id="KW-0227">DNA damage</keyword>
<dbReference type="InterPro" id="IPR000085">
    <property type="entry name" value="RuvA"/>
</dbReference>
<reference evidence="6" key="2">
    <citation type="journal article" date="2014" name="ISME J.">
        <title>Microbial stratification in low pH oxic and suboxic macroscopic growths along an acid mine drainage.</title>
        <authorList>
            <person name="Mendez-Garcia C."/>
            <person name="Mesa V."/>
            <person name="Sprenger R.R."/>
            <person name="Richter M."/>
            <person name="Diez M.S."/>
            <person name="Solano J."/>
            <person name="Bargiela R."/>
            <person name="Golyshina O.V."/>
            <person name="Manteca A."/>
            <person name="Ramos J.L."/>
            <person name="Gallego J.R."/>
            <person name="Llorente I."/>
            <person name="Martins Dos Santos V.A."/>
            <person name="Jensen O.N."/>
            <person name="Pelaez A.I."/>
            <person name="Sanchez J."/>
            <person name="Ferrer M."/>
        </authorList>
    </citation>
    <scope>NUCLEOTIDE SEQUENCE</scope>
</reference>
<dbReference type="AlphaFoldDB" id="T1B2P0"/>
<dbReference type="Gene3D" id="2.40.50.140">
    <property type="entry name" value="Nucleic acid-binding proteins"/>
    <property type="match status" value="1"/>
</dbReference>
<dbReference type="EMBL" id="AUZY01004505">
    <property type="protein sequence ID" value="EQD62848.1"/>
    <property type="molecule type" value="Genomic_DNA"/>
</dbReference>
<dbReference type="Pfam" id="PF01330">
    <property type="entry name" value="RuvA_N"/>
    <property type="match status" value="1"/>
</dbReference>
<dbReference type="Gene3D" id="1.10.150.20">
    <property type="entry name" value="5' to 3' exonuclease, C-terminal subdomain"/>
    <property type="match status" value="1"/>
</dbReference>
<dbReference type="Pfam" id="PF14520">
    <property type="entry name" value="HHH_5"/>
    <property type="match status" value="1"/>
</dbReference>
<proteinExistence type="predicted"/>
<dbReference type="InterPro" id="IPR013849">
    <property type="entry name" value="DNA_helicase_Holl-junc_RuvA_I"/>
</dbReference>
<keyword evidence="6" id="KW-0547">Nucleotide-binding</keyword>
<name>T1B2P0_9ZZZZ</name>
<accession>T1B2P0</accession>
<keyword evidence="1" id="KW-0963">Cytoplasm</keyword>
<sequence length="133" mass="14134">MIGWLCGRIRSIEANGSVLIDVGGVGYRVNVVPGSFGSIGIRGADAELYIHTHVREDAITLYGFPTDSERMVFEMLIGAHGVGPSLGMSILSSLGVRDLYEVMVDENIDLLCTVPGIGRKTAAKLAIDLKSGL</sequence>
<keyword evidence="6" id="KW-0378">Hydrolase</keyword>